<dbReference type="Gene3D" id="2.40.110.10">
    <property type="entry name" value="Butyryl-CoA Dehydrogenase, subunit A, domain 2"/>
    <property type="match status" value="1"/>
</dbReference>
<dbReference type="PANTHER" id="PTHR48083:SF2">
    <property type="entry name" value="MEDIUM-CHAIN SPECIFIC ACYL-COA DEHYDROGENASE, MITOCHONDRIAL"/>
    <property type="match status" value="1"/>
</dbReference>
<evidence type="ECO:0000256" key="7">
    <source>
        <dbReference type="RuleBase" id="RU362125"/>
    </source>
</evidence>
<evidence type="ECO:0000259" key="8">
    <source>
        <dbReference type="Pfam" id="PF00441"/>
    </source>
</evidence>
<evidence type="ECO:0000313" key="10">
    <source>
        <dbReference type="EMBL" id="GAA4546364.1"/>
    </source>
</evidence>
<evidence type="ECO:0000259" key="9">
    <source>
        <dbReference type="Pfam" id="PF02770"/>
    </source>
</evidence>
<reference evidence="11" key="1">
    <citation type="journal article" date="2019" name="Int. J. Syst. Evol. Microbiol.">
        <title>The Global Catalogue of Microorganisms (GCM) 10K type strain sequencing project: providing services to taxonomists for standard genome sequencing and annotation.</title>
        <authorList>
            <consortium name="The Broad Institute Genomics Platform"/>
            <consortium name="The Broad Institute Genome Sequencing Center for Infectious Disease"/>
            <person name="Wu L."/>
            <person name="Ma J."/>
        </authorList>
    </citation>
    <scope>NUCLEOTIDE SEQUENCE [LARGE SCALE GENOMIC DNA]</scope>
    <source>
        <strain evidence="11">JCM 17906</strain>
    </source>
</reference>
<evidence type="ECO:0000256" key="2">
    <source>
        <dbReference type="ARBA" id="ARBA00009347"/>
    </source>
</evidence>
<protein>
    <recommendedName>
        <fullName evidence="3">Medium-chain specific acyl-CoA dehydrogenase, mitochondrial</fullName>
    </recommendedName>
</protein>
<comment type="similarity">
    <text evidence="2 7">Belongs to the acyl-CoA dehydrogenase family.</text>
</comment>
<dbReference type="SUPFAM" id="SSF56645">
    <property type="entry name" value="Acyl-CoA dehydrogenase NM domain-like"/>
    <property type="match status" value="1"/>
</dbReference>
<dbReference type="InterPro" id="IPR009075">
    <property type="entry name" value="AcylCo_DH/oxidase_C"/>
</dbReference>
<evidence type="ECO:0000256" key="1">
    <source>
        <dbReference type="ARBA" id="ARBA00001974"/>
    </source>
</evidence>
<dbReference type="CDD" id="cd00567">
    <property type="entry name" value="ACAD"/>
    <property type="match status" value="1"/>
</dbReference>
<gene>
    <name evidence="10" type="ORF">GCM10023175_28420</name>
</gene>
<dbReference type="InterPro" id="IPR037069">
    <property type="entry name" value="AcylCoA_DH/ox_N_sf"/>
</dbReference>
<dbReference type="PROSITE" id="PS00072">
    <property type="entry name" value="ACYL_COA_DH_1"/>
    <property type="match status" value="1"/>
</dbReference>
<evidence type="ECO:0000256" key="5">
    <source>
        <dbReference type="ARBA" id="ARBA00022827"/>
    </source>
</evidence>
<proteinExistence type="inferred from homology"/>
<dbReference type="PANTHER" id="PTHR48083">
    <property type="entry name" value="MEDIUM-CHAIN SPECIFIC ACYL-COA DEHYDROGENASE, MITOCHONDRIAL-RELATED"/>
    <property type="match status" value="1"/>
</dbReference>
<dbReference type="Pfam" id="PF00441">
    <property type="entry name" value="Acyl-CoA_dh_1"/>
    <property type="match status" value="1"/>
</dbReference>
<dbReference type="InterPro" id="IPR036250">
    <property type="entry name" value="AcylCo_DH-like_C"/>
</dbReference>
<accession>A0ABP8RSH3</accession>
<dbReference type="Gene3D" id="1.10.540.10">
    <property type="entry name" value="Acyl-CoA dehydrogenase/oxidase, N-terminal domain"/>
    <property type="match status" value="1"/>
</dbReference>
<sequence length="413" mass="45094">MAAPVTARHSAVLADVEDLLGGLTDFVDSVVVPLEARHAELFDQGRRFYAESGAYSDPVRELLLQVRERSAAAGYYTMFVPEELGGGGLGPVTLYEVWRRLYSRYGPARILPFASVAHWSYAPSSLCRHLSARTRDEMLEPYLAGTTTSCFAMSEPDAGSDAWAMTTRARRDGEDWVLTGTKQWITNSPEADWAFVFAVTDEEQRAARRGGISCFLVPTSAPGFAVDSVIALFGQAGGHEGILSLTDVRVPAHALVGALHQGFDLALEGVSTGRLYNAGRCVGLADWALRQAGAYVAERRTFGTRIADYQGVSFPLADCAVEIYAGDAMARECARTLEATGAAHHEIAMTKVYTTEMCSRVYERCMQVHGGMGLTNELRLYDGWHQARIVRIADGSAEILRRNIARKVIGGRR</sequence>
<feature type="domain" description="Acyl-CoA oxidase/dehydrogenase middle" evidence="9">
    <location>
        <begin position="150"/>
        <end position="244"/>
    </location>
</feature>
<keyword evidence="4 7" id="KW-0285">Flavoprotein</keyword>
<dbReference type="Proteomes" id="UP001501598">
    <property type="component" value="Unassembled WGS sequence"/>
</dbReference>
<dbReference type="RefSeq" id="WP_345417262.1">
    <property type="nucleotide sequence ID" value="NZ_BAABGT010000032.1"/>
</dbReference>
<organism evidence="10 11">
    <name type="scientific">Pseudonocardia xishanensis</name>
    <dbReference type="NCBI Taxonomy" id="630995"/>
    <lineage>
        <taxon>Bacteria</taxon>
        <taxon>Bacillati</taxon>
        <taxon>Actinomycetota</taxon>
        <taxon>Actinomycetes</taxon>
        <taxon>Pseudonocardiales</taxon>
        <taxon>Pseudonocardiaceae</taxon>
        <taxon>Pseudonocardia</taxon>
    </lineage>
</organism>
<dbReference type="Gene3D" id="1.20.140.10">
    <property type="entry name" value="Butyryl-CoA Dehydrogenase, subunit A, domain 3"/>
    <property type="match status" value="1"/>
</dbReference>
<feature type="domain" description="Acyl-CoA dehydrogenase/oxidase C-terminal" evidence="8">
    <location>
        <begin position="261"/>
        <end position="408"/>
    </location>
</feature>
<dbReference type="InterPro" id="IPR006091">
    <property type="entry name" value="Acyl-CoA_Oxase/DH_mid-dom"/>
</dbReference>
<comment type="caution">
    <text evidence="10">The sequence shown here is derived from an EMBL/GenBank/DDBJ whole genome shotgun (WGS) entry which is preliminary data.</text>
</comment>
<dbReference type="InterPro" id="IPR006089">
    <property type="entry name" value="Acyl-CoA_DH_CS"/>
</dbReference>
<dbReference type="InterPro" id="IPR050741">
    <property type="entry name" value="Acyl-CoA_dehydrogenase"/>
</dbReference>
<keyword evidence="11" id="KW-1185">Reference proteome</keyword>
<evidence type="ECO:0000256" key="4">
    <source>
        <dbReference type="ARBA" id="ARBA00022630"/>
    </source>
</evidence>
<evidence type="ECO:0000256" key="6">
    <source>
        <dbReference type="ARBA" id="ARBA00023002"/>
    </source>
</evidence>
<evidence type="ECO:0000313" key="11">
    <source>
        <dbReference type="Proteomes" id="UP001501598"/>
    </source>
</evidence>
<comment type="cofactor">
    <cofactor evidence="1 7">
        <name>FAD</name>
        <dbReference type="ChEBI" id="CHEBI:57692"/>
    </cofactor>
</comment>
<keyword evidence="6 7" id="KW-0560">Oxidoreductase</keyword>
<dbReference type="InterPro" id="IPR046373">
    <property type="entry name" value="Acyl-CoA_Oxase/DH_mid-dom_sf"/>
</dbReference>
<dbReference type="InterPro" id="IPR009100">
    <property type="entry name" value="AcylCoA_DH/oxidase_NM_dom_sf"/>
</dbReference>
<evidence type="ECO:0000256" key="3">
    <source>
        <dbReference type="ARBA" id="ARBA00019125"/>
    </source>
</evidence>
<dbReference type="SUPFAM" id="SSF47203">
    <property type="entry name" value="Acyl-CoA dehydrogenase C-terminal domain-like"/>
    <property type="match status" value="1"/>
</dbReference>
<dbReference type="EMBL" id="BAABGT010000032">
    <property type="protein sequence ID" value="GAA4546364.1"/>
    <property type="molecule type" value="Genomic_DNA"/>
</dbReference>
<dbReference type="Pfam" id="PF02770">
    <property type="entry name" value="Acyl-CoA_dh_M"/>
    <property type="match status" value="1"/>
</dbReference>
<name>A0ABP8RSH3_9PSEU</name>
<keyword evidence="5 7" id="KW-0274">FAD</keyword>